<protein>
    <submittedName>
        <fullName evidence="2">GyrI-like domain-containing protein</fullName>
    </submittedName>
</protein>
<dbReference type="InterPro" id="IPR011256">
    <property type="entry name" value="Reg_factor_effector_dom_sf"/>
</dbReference>
<gene>
    <name evidence="2" type="ORF">PGX00_07320</name>
</gene>
<reference evidence="2 3" key="1">
    <citation type="submission" date="2023-01" db="EMBL/GenBank/DDBJ databases">
        <title>Vibrio sp. KJ40-1 sp.nov, isolated from marine algae.</title>
        <authorList>
            <person name="Butt M."/>
            <person name="Kim J.M.J."/>
            <person name="Jeon C.O.C."/>
        </authorList>
    </citation>
    <scope>NUCLEOTIDE SEQUENCE [LARGE SCALE GENOMIC DNA]</scope>
    <source>
        <strain evidence="2 3">KJ40-1</strain>
    </source>
</reference>
<dbReference type="SMART" id="SM00871">
    <property type="entry name" value="AraC_E_bind"/>
    <property type="match status" value="1"/>
</dbReference>
<comment type="caution">
    <text evidence="2">The sequence shown here is derived from an EMBL/GenBank/DDBJ whole genome shotgun (WGS) entry which is preliminary data.</text>
</comment>
<dbReference type="InterPro" id="IPR010499">
    <property type="entry name" value="AraC_E-bd"/>
</dbReference>
<evidence type="ECO:0000313" key="2">
    <source>
        <dbReference type="EMBL" id="MDB1123478.1"/>
    </source>
</evidence>
<evidence type="ECO:0000259" key="1">
    <source>
        <dbReference type="SMART" id="SM00871"/>
    </source>
</evidence>
<name>A0ABT4YQW8_9VIBR</name>
<dbReference type="EMBL" id="JAQLOI010000001">
    <property type="protein sequence ID" value="MDB1123478.1"/>
    <property type="molecule type" value="Genomic_DNA"/>
</dbReference>
<dbReference type="Gene3D" id="3.20.80.10">
    <property type="entry name" value="Regulatory factor, effector binding domain"/>
    <property type="match status" value="1"/>
</dbReference>
<dbReference type="InterPro" id="IPR029442">
    <property type="entry name" value="GyrI-like"/>
</dbReference>
<keyword evidence="3" id="KW-1185">Reference proteome</keyword>
<sequence>METQHFEPSAIAYKRVTGPYGENYEIPCEQLYQWSEEKGVADSQWIFVYRDDPQVTPPQDCRTDICLLVPDDTEFTDAVSKAYFDGGRYAFIRKVINDKSEYPLMWQQLLKEAGEQFEWDDDRTCVCFELYHSYDMETHIADVSFCIAVK</sequence>
<evidence type="ECO:0000313" key="3">
    <source>
        <dbReference type="Proteomes" id="UP001210678"/>
    </source>
</evidence>
<dbReference type="Pfam" id="PF06445">
    <property type="entry name" value="GyrI-like"/>
    <property type="match status" value="1"/>
</dbReference>
<proteinExistence type="predicted"/>
<feature type="domain" description="AraC effector-binding" evidence="1">
    <location>
        <begin position="1"/>
        <end position="150"/>
    </location>
</feature>
<dbReference type="SUPFAM" id="SSF55136">
    <property type="entry name" value="Probable bacterial effector-binding domain"/>
    <property type="match status" value="1"/>
</dbReference>
<dbReference type="RefSeq" id="WP_272134090.1">
    <property type="nucleotide sequence ID" value="NZ_JAQLOI010000001.1"/>
</dbReference>
<dbReference type="PANTHER" id="PTHR40055">
    <property type="entry name" value="TRANSCRIPTIONAL REGULATOR YGIV-RELATED"/>
    <property type="match status" value="1"/>
</dbReference>
<dbReference type="PANTHER" id="PTHR40055:SF2">
    <property type="entry name" value="DNA GYRASE INHIBITOR"/>
    <property type="match status" value="1"/>
</dbReference>
<organism evidence="2 3">
    <name type="scientific">Vibrio algarum</name>
    <dbReference type="NCBI Taxonomy" id="3020714"/>
    <lineage>
        <taxon>Bacteria</taxon>
        <taxon>Pseudomonadati</taxon>
        <taxon>Pseudomonadota</taxon>
        <taxon>Gammaproteobacteria</taxon>
        <taxon>Vibrionales</taxon>
        <taxon>Vibrionaceae</taxon>
        <taxon>Vibrio</taxon>
    </lineage>
</organism>
<dbReference type="InterPro" id="IPR050908">
    <property type="entry name" value="SmbC-like"/>
</dbReference>
<dbReference type="Proteomes" id="UP001210678">
    <property type="component" value="Unassembled WGS sequence"/>
</dbReference>
<accession>A0ABT4YQW8</accession>